<dbReference type="InterPro" id="IPR013181">
    <property type="entry name" value="DUF1719"/>
</dbReference>
<feature type="domain" description="Disease resistance N-terminal" evidence="6">
    <location>
        <begin position="18"/>
        <end position="99"/>
    </location>
</feature>
<evidence type="ECO:0000256" key="4">
    <source>
        <dbReference type="ARBA" id="ARBA00022741"/>
    </source>
</evidence>
<dbReference type="GO" id="GO:0006952">
    <property type="term" value="P:defense response"/>
    <property type="evidence" value="ECO:0007669"/>
    <property type="project" value="UniProtKB-KW"/>
</dbReference>
<evidence type="ECO:0000256" key="3">
    <source>
        <dbReference type="ARBA" id="ARBA00022737"/>
    </source>
</evidence>
<dbReference type="PANTHER" id="PTHR33377">
    <property type="entry name" value="OS10G0134700 PROTEIN-RELATED"/>
    <property type="match status" value="1"/>
</dbReference>
<comment type="caution">
    <text evidence="7">The sequence shown here is derived from an EMBL/GenBank/DDBJ whole genome shotgun (WGS) entry which is preliminary data.</text>
</comment>
<name>A0A8T0V806_PANVG</name>
<dbReference type="InterPro" id="IPR041118">
    <property type="entry name" value="Rx_N"/>
</dbReference>
<keyword evidence="3" id="KW-0677">Repeat</keyword>
<evidence type="ECO:0000313" key="7">
    <source>
        <dbReference type="EMBL" id="KAG2631350.1"/>
    </source>
</evidence>
<dbReference type="SMART" id="SM01157">
    <property type="entry name" value="DUF1719"/>
    <property type="match status" value="1"/>
</dbReference>
<keyword evidence="5" id="KW-0611">Plant defense</keyword>
<proteinExistence type="inferred from homology"/>
<dbReference type="EMBL" id="CM029040">
    <property type="protein sequence ID" value="KAG2631350.1"/>
    <property type="molecule type" value="Genomic_DNA"/>
</dbReference>
<keyword evidence="8" id="KW-1185">Reference proteome</keyword>
<dbReference type="Pfam" id="PF18052">
    <property type="entry name" value="Rx_N"/>
    <property type="match status" value="1"/>
</dbReference>
<sequence>MARVLRSAVAQETVSQILSGLVQNYEEKEESNANINLERLEMAHIRLEAALETSEKWQITDRSLLRWRRTLKRAAQECDDTLHKYKHRVLEKEQMEQEVRNSSIPNRIVHATKSFALSIFNHDNGMLSRSIVQRFEWFADGASEFLRFIELGGTPHRQVTFHSLVKHLFAGKELHHKIAHGKEYPSFLLWLVPFRTAEHGIEDFLWVPYVDSWHRKHWDNLHRFSTQWFRSDPLCCKKHDWHELQHISSQDMARLSDVSLEPVIVVNLQCQVSQSKYSKQNTSLSANSILLQDSPFLKAGIVFMPHGSSEDMLHVNKTSSMVALVGGKQNCLHTDITLEQVEEIILPKAMDYFCQNPEAAMYQMIWKSKHGSALMQVEKARMGTRRTNMRTRRTFRGARKTKVSQGQDQELRSQTRMVSHLLDLWGAHVPVRLQSLLMNWMQKEKEGHLAALKQLLKF</sequence>
<gene>
    <name evidence="7" type="ORF">PVAP13_2NG024486</name>
</gene>
<keyword evidence="2" id="KW-0433">Leucine-rich repeat</keyword>
<evidence type="ECO:0000259" key="6">
    <source>
        <dbReference type="Pfam" id="PF18052"/>
    </source>
</evidence>
<organism evidence="7 8">
    <name type="scientific">Panicum virgatum</name>
    <name type="common">Blackwell switchgrass</name>
    <dbReference type="NCBI Taxonomy" id="38727"/>
    <lineage>
        <taxon>Eukaryota</taxon>
        <taxon>Viridiplantae</taxon>
        <taxon>Streptophyta</taxon>
        <taxon>Embryophyta</taxon>
        <taxon>Tracheophyta</taxon>
        <taxon>Spermatophyta</taxon>
        <taxon>Magnoliopsida</taxon>
        <taxon>Liliopsida</taxon>
        <taxon>Poales</taxon>
        <taxon>Poaceae</taxon>
        <taxon>PACMAD clade</taxon>
        <taxon>Panicoideae</taxon>
        <taxon>Panicodae</taxon>
        <taxon>Paniceae</taxon>
        <taxon>Panicinae</taxon>
        <taxon>Panicum</taxon>
        <taxon>Panicum sect. Hiantes</taxon>
    </lineage>
</organism>
<dbReference type="Pfam" id="PF08224">
    <property type="entry name" value="DUF1719"/>
    <property type="match status" value="1"/>
</dbReference>
<evidence type="ECO:0000256" key="2">
    <source>
        <dbReference type="ARBA" id="ARBA00022614"/>
    </source>
</evidence>
<accession>A0A8T0V806</accession>
<dbReference type="Proteomes" id="UP000823388">
    <property type="component" value="Chromosome 2N"/>
</dbReference>
<comment type="similarity">
    <text evidence="1">Belongs to the disease resistance NB-LRR family.</text>
</comment>
<dbReference type="AlphaFoldDB" id="A0A8T0V806"/>
<keyword evidence="4" id="KW-0547">Nucleotide-binding</keyword>
<evidence type="ECO:0000256" key="1">
    <source>
        <dbReference type="ARBA" id="ARBA00008894"/>
    </source>
</evidence>
<protein>
    <recommendedName>
        <fullName evidence="6">Disease resistance N-terminal domain-containing protein</fullName>
    </recommendedName>
</protein>
<dbReference type="GO" id="GO:0000166">
    <property type="term" value="F:nucleotide binding"/>
    <property type="evidence" value="ECO:0007669"/>
    <property type="project" value="UniProtKB-KW"/>
</dbReference>
<reference evidence="7" key="1">
    <citation type="submission" date="2020-05" db="EMBL/GenBank/DDBJ databases">
        <title>WGS assembly of Panicum virgatum.</title>
        <authorList>
            <person name="Lovell J.T."/>
            <person name="Jenkins J."/>
            <person name="Shu S."/>
            <person name="Juenger T.E."/>
            <person name="Schmutz J."/>
        </authorList>
    </citation>
    <scope>NUCLEOTIDE SEQUENCE</scope>
    <source>
        <strain evidence="7">AP13</strain>
    </source>
</reference>
<evidence type="ECO:0000313" key="8">
    <source>
        <dbReference type="Proteomes" id="UP000823388"/>
    </source>
</evidence>
<evidence type="ECO:0000256" key="5">
    <source>
        <dbReference type="ARBA" id="ARBA00022821"/>
    </source>
</evidence>
<dbReference type="PANTHER" id="PTHR33377:SF74">
    <property type="entry name" value="OS07G0121000 PROTEIN"/>
    <property type="match status" value="1"/>
</dbReference>